<dbReference type="CDD" id="cd04859">
    <property type="entry name" value="Prim_Pol"/>
    <property type="match status" value="1"/>
</dbReference>
<gene>
    <name evidence="3" type="ORF">GCM10012275_42870</name>
</gene>
<reference evidence="3" key="1">
    <citation type="journal article" date="2014" name="Int. J. Syst. Evol. Microbiol.">
        <title>Complete genome sequence of Corynebacterium casei LMG S-19264T (=DSM 44701T), isolated from a smear-ripened cheese.</title>
        <authorList>
            <consortium name="US DOE Joint Genome Institute (JGI-PGF)"/>
            <person name="Walter F."/>
            <person name="Albersmeier A."/>
            <person name="Kalinowski J."/>
            <person name="Ruckert C."/>
        </authorList>
    </citation>
    <scope>NUCLEOTIDE SEQUENCE</scope>
    <source>
        <strain evidence="3">CGMCC 4.5737</strain>
    </source>
</reference>
<dbReference type="InterPro" id="IPR051620">
    <property type="entry name" value="ORF904-like_C"/>
</dbReference>
<reference evidence="3" key="2">
    <citation type="submission" date="2020-09" db="EMBL/GenBank/DDBJ databases">
        <authorList>
            <person name="Sun Q."/>
            <person name="Zhou Y."/>
        </authorList>
    </citation>
    <scope>NUCLEOTIDE SEQUENCE</scope>
    <source>
        <strain evidence="3">CGMCC 4.5737</strain>
    </source>
</reference>
<accession>A0A8J3FVZ9</accession>
<dbReference type="SUPFAM" id="SSF56747">
    <property type="entry name" value="Prim-pol domain"/>
    <property type="match status" value="1"/>
</dbReference>
<dbReference type="InterPro" id="IPR015330">
    <property type="entry name" value="DNA_primase/pol_bifunc_N"/>
</dbReference>
<evidence type="ECO:0000256" key="1">
    <source>
        <dbReference type="ARBA" id="ARBA00022801"/>
    </source>
</evidence>
<evidence type="ECO:0000313" key="4">
    <source>
        <dbReference type="Proteomes" id="UP000637578"/>
    </source>
</evidence>
<feature type="domain" description="DNA primase/polymerase bifunctional N-terminal" evidence="2">
    <location>
        <begin position="24"/>
        <end position="191"/>
    </location>
</feature>
<dbReference type="SMART" id="SM00943">
    <property type="entry name" value="Prim-Pol"/>
    <property type="match status" value="1"/>
</dbReference>
<dbReference type="Pfam" id="PF09250">
    <property type="entry name" value="Prim-Pol"/>
    <property type="match status" value="1"/>
</dbReference>
<dbReference type="GO" id="GO:0016787">
    <property type="term" value="F:hydrolase activity"/>
    <property type="evidence" value="ECO:0007669"/>
    <property type="project" value="UniProtKB-KW"/>
</dbReference>
<dbReference type="Proteomes" id="UP000637578">
    <property type="component" value="Unassembled WGS sequence"/>
</dbReference>
<dbReference type="RefSeq" id="WP_229686593.1">
    <property type="nucleotide sequence ID" value="NZ_BMMK01000022.1"/>
</dbReference>
<organism evidence="3 4">
    <name type="scientific">Longimycelium tulufanense</name>
    <dbReference type="NCBI Taxonomy" id="907463"/>
    <lineage>
        <taxon>Bacteria</taxon>
        <taxon>Bacillati</taxon>
        <taxon>Actinomycetota</taxon>
        <taxon>Actinomycetes</taxon>
        <taxon>Pseudonocardiales</taxon>
        <taxon>Pseudonocardiaceae</taxon>
        <taxon>Longimycelium</taxon>
    </lineage>
</organism>
<dbReference type="AlphaFoldDB" id="A0A8J3FVZ9"/>
<protein>
    <recommendedName>
        <fullName evidence="2">DNA primase/polymerase bifunctional N-terminal domain-containing protein</fullName>
    </recommendedName>
</protein>
<dbReference type="PANTHER" id="PTHR35372:SF2">
    <property type="entry name" value="SF3 HELICASE DOMAIN-CONTAINING PROTEIN"/>
    <property type="match status" value="1"/>
</dbReference>
<proteinExistence type="predicted"/>
<dbReference type="EMBL" id="BMMK01000022">
    <property type="protein sequence ID" value="GGM67711.1"/>
    <property type="molecule type" value="Genomic_DNA"/>
</dbReference>
<sequence>MSLPATKTPPATRESPRPRLMRVALATARAGHFVVPLWPRSKKPAVSDWEAVATRDPEVIRSWWQQLPYNVGIACGPSRLLVIDLDDGHGQDPPPEWAEARHGRDVLARLAEANGQPYPGPTYTVRSPTGGLHLYFRAPDQPPLRSTQGRLGWRIDTRGAGGCIVAAGSVRAEGSYRAQNRAPIAPLPDWLVARLTPPPPLDPTPVALDLPPDRAGRYLEALIDHEIAAVRTAPTGQRHHTLLRAAIAFGRLVAGGELTDGEARTALRHAAAVHTGVDDWTASEAERTITDGLRYGALRPRHINDH</sequence>
<comment type="caution">
    <text evidence="3">The sequence shown here is derived from an EMBL/GenBank/DDBJ whole genome shotgun (WGS) entry which is preliminary data.</text>
</comment>
<dbReference type="Gene3D" id="3.30.720.160">
    <property type="entry name" value="Bifunctional DNA primase/polymerase, N-terminal"/>
    <property type="match status" value="1"/>
</dbReference>
<evidence type="ECO:0000259" key="2">
    <source>
        <dbReference type="SMART" id="SM00943"/>
    </source>
</evidence>
<evidence type="ECO:0000313" key="3">
    <source>
        <dbReference type="EMBL" id="GGM67711.1"/>
    </source>
</evidence>
<keyword evidence="4" id="KW-1185">Reference proteome</keyword>
<dbReference type="PANTHER" id="PTHR35372">
    <property type="entry name" value="ATP BINDING PROTEIN-RELATED"/>
    <property type="match status" value="1"/>
</dbReference>
<keyword evidence="1" id="KW-0378">Hydrolase</keyword>
<name>A0A8J3FVZ9_9PSEU</name>